<evidence type="ECO:0000256" key="1">
    <source>
        <dbReference type="SAM" id="SignalP"/>
    </source>
</evidence>
<dbReference type="RefSeq" id="WP_249102466.1">
    <property type="nucleotide sequence ID" value="NZ_JAMAST010000018.1"/>
</dbReference>
<evidence type="ECO:0000313" key="2">
    <source>
        <dbReference type="EMBL" id="MCL1632598.1"/>
    </source>
</evidence>
<feature type="signal peptide" evidence="1">
    <location>
        <begin position="1"/>
        <end position="19"/>
    </location>
</feature>
<proteinExistence type="predicted"/>
<sequence length="174" mass="19225">MSTLLFFILLLTDTSVSKAAVDQLIKSEPAESGTAIIQKADLIVHARLDEHINRWDTGQRLPSGAHFVNAEQEIHVQQILKGHTAIPMNLLTTGIEPLPAPSDSLNKQYTGPLADGEYVLFLTRYSSSGLFILSNGFSSVYPLYLGKTIALEDGFHEFSGKTIPELKRMLHTFQ</sequence>
<gene>
    <name evidence="2" type="ORF">M3N64_11785</name>
</gene>
<evidence type="ECO:0000313" key="3">
    <source>
        <dbReference type="Proteomes" id="UP001203004"/>
    </source>
</evidence>
<dbReference type="EMBL" id="JAMAST010000018">
    <property type="protein sequence ID" value="MCL1632598.1"/>
    <property type="molecule type" value="Genomic_DNA"/>
</dbReference>
<accession>A0ABT0MCL1</accession>
<name>A0ABT0MCL1_9BACL</name>
<feature type="chain" id="PRO_5045877733" evidence="1">
    <location>
        <begin position="20"/>
        <end position="174"/>
    </location>
</feature>
<reference evidence="2 3" key="1">
    <citation type="submission" date="2022-05" db="EMBL/GenBank/DDBJ databases">
        <title>Sporolactobacillus sp nov CPB3-1, isolated from tree bark (Mangifera indica L.).</title>
        <authorList>
            <person name="Phuengjayaem S."/>
            <person name="Tanasupawat S."/>
        </authorList>
    </citation>
    <scope>NUCLEOTIDE SEQUENCE [LARGE SCALE GENOMIC DNA]</scope>
    <source>
        <strain evidence="2 3">CPB3-1</strain>
    </source>
</reference>
<protein>
    <submittedName>
        <fullName evidence="2">Uncharacterized protein</fullName>
    </submittedName>
</protein>
<comment type="caution">
    <text evidence="2">The sequence shown here is derived from an EMBL/GenBank/DDBJ whole genome shotgun (WGS) entry which is preliminary data.</text>
</comment>
<keyword evidence="3" id="KW-1185">Reference proteome</keyword>
<dbReference type="Proteomes" id="UP001203004">
    <property type="component" value="Unassembled WGS sequence"/>
</dbReference>
<organism evidence="2 3">
    <name type="scientific">Sporolactobacillus mangiferae</name>
    <dbReference type="NCBI Taxonomy" id="2940498"/>
    <lineage>
        <taxon>Bacteria</taxon>
        <taxon>Bacillati</taxon>
        <taxon>Bacillota</taxon>
        <taxon>Bacilli</taxon>
        <taxon>Bacillales</taxon>
        <taxon>Sporolactobacillaceae</taxon>
        <taxon>Sporolactobacillus</taxon>
    </lineage>
</organism>
<keyword evidence="1" id="KW-0732">Signal</keyword>